<name>A0A7Y9WFK5_9BURK</name>
<organism evidence="1 2">
    <name type="scientific">Paraburkholderia bryophila</name>
    <dbReference type="NCBI Taxonomy" id="420952"/>
    <lineage>
        <taxon>Bacteria</taxon>
        <taxon>Pseudomonadati</taxon>
        <taxon>Pseudomonadota</taxon>
        <taxon>Betaproteobacteria</taxon>
        <taxon>Burkholderiales</taxon>
        <taxon>Burkholderiaceae</taxon>
        <taxon>Paraburkholderia</taxon>
    </lineage>
</organism>
<dbReference type="Proteomes" id="UP000572540">
    <property type="component" value="Unassembled WGS sequence"/>
</dbReference>
<gene>
    <name evidence="1" type="ORF">GGD41_006561</name>
</gene>
<dbReference type="AlphaFoldDB" id="A0A7Y9WFK5"/>
<protein>
    <submittedName>
        <fullName evidence="1">Uncharacterized protein</fullName>
    </submittedName>
</protein>
<accession>A0A7Y9WFK5</accession>
<sequence length="283" mass="32427">MNRIVRAGLIGHAVRRDAACHAFGEHVDRIAHQTDRHRLAGLLRFVEHGERFVERLRFFIDVTRLQTEVDARLVAFHRNHREARHRSRERLRAAHAAQTAGQNPAALRVAVEMLVRHREKRLVGSLHDPLAADVDPAARRHLAVHHQALAVEFVEVFPRRPMRHQIRIRQQHARRVGMRAEHADRLARLDQQRFVLFEVFERREDLIETIPVARGPANTAVHDQRMRMLGDFRVQVVLDHPVRGFRDPGLAGLFCAARGADGTGGIETRVDVLRVVHDGPRNA</sequence>
<proteinExistence type="predicted"/>
<evidence type="ECO:0000313" key="1">
    <source>
        <dbReference type="EMBL" id="NYH19333.1"/>
    </source>
</evidence>
<dbReference type="EMBL" id="JACCAU010000001">
    <property type="protein sequence ID" value="NYH19333.1"/>
    <property type="molecule type" value="Genomic_DNA"/>
</dbReference>
<evidence type="ECO:0000313" key="2">
    <source>
        <dbReference type="Proteomes" id="UP000572540"/>
    </source>
</evidence>
<reference evidence="1 2" key="1">
    <citation type="submission" date="2020-07" db="EMBL/GenBank/DDBJ databases">
        <title>Exploring microbial biodiversity for novel pathways involved in the catabolism of aromatic compounds derived from lignin.</title>
        <authorList>
            <person name="Elkins J."/>
        </authorList>
    </citation>
    <scope>NUCLEOTIDE SEQUENCE [LARGE SCALE GENOMIC DNA]</scope>
    <source>
        <strain evidence="1 2">H2C3B</strain>
    </source>
</reference>
<comment type="caution">
    <text evidence="1">The sequence shown here is derived from an EMBL/GenBank/DDBJ whole genome shotgun (WGS) entry which is preliminary data.</text>
</comment>